<keyword evidence="4" id="KW-0862">Zinc</keyword>
<accession>A0ABW2CFH8</accession>
<name>A0ABW2CFH8_9ACTN</name>
<evidence type="ECO:0000256" key="3">
    <source>
        <dbReference type="ARBA" id="ARBA00022723"/>
    </source>
</evidence>
<evidence type="ECO:0000313" key="5">
    <source>
        <dbReference type="EMBL" id="MFC6880182.1"/>
    </source>
</evidence>
<dbReference type="EMBL" id="JBHSXS010000004">
    <property type="protein sequence ID" value="MFC6880182.1"/>
    <property type="molecule type" value="Genomic_DNA"/>
</dbReference>
<dbReference type="InterPro" id="IPR008567">
    <property type="entry name" value="BKACE"/>
</dbReference>
<comment type="cofactor">
    <cofactor evidence="1">
        <name>Zn(2+)</name>
        <dbReference type="ChEBI" id="CHEBI:29105"/>
    </cofactor>
</comment>
<dbReference type="InterPro" id="IPR013785">
    <property type="entry name" value="Aldolase_TIM"/>
</dbReference>
<protein>
    <submittedName>
        <fullName evidence="5">3-keto-5-aminohexanoate cleavage protein</fullName>
    </submittedName>
</protein>
<dbReference type="Gene3D" id="3.20.20.70">
    <property type="entry name" value="Aldolase class I"/>
    <property type="match status" value="1"/>
</dbReference>
<dbReference type="PANTHER" id="PTHR37418:SF2">
    <property type="entry name" value="3-KETO-5-AMINOHEXANOATE CLEAVAGE ENZYME"/>
    <property type="match status" value="1"/>
</dbReference>
<dbReference type="PANTHER" id="PTHR37418">
    <property type="entry name" value="3-KETO-5-AMINOHEXANOATE CLEAVAGE ENZYME-RELATED"/>
    <property type="match status" value="1"/>
</dbReference>
<keyword evidence="3" id="KW-0479">Metal-binding</keyword>
<comment type="caution">
    <text evidence="5">The sequence shown here is derived from an EMBL/GenBank/DDBJ whole genome shotgun (WGS) entry which is preliminary data.</text>
</comment>
<organism evidence="5 6">
    <name type="scientific">Actinomadura yumaensis</name>
    <dbReference type="NCBI Taxonomy" id="111807"/>
    <lineage>
        <taxon>Bacteria</taxon>
        <taxon>Bacillati</taxon>
        <taxon>Actinomycetota</taxon>
        <taxon>Actinomycetes</taxon>
        <taxon>Streptosporangiales</taxon>
        <taxon>Thermomonosporaceae</taxon>
        <taxon>Actinomadura</taxon>
    </lineage>
</organism>
<keyword evidence="2" id="KW-0808">Transferase</keyword>
<gene>
    <name evidence="5" type="ORF">ACFQKB_10445</name>
</gene>
<dbReference type="Pfam" id="PF05853">
    <property type="entry name" value="BKACE"/>
    <property type="match status" value="1"/>
</dbReference>
<dbReference type="Proteomes" id="UP001596380">
    <property type="component" value="Unassembled WGS sequence"/>
</dbReference>
<keyword evidence="6" id="KW-1185">Reference proteome</keyword>
<sequence length="306" mass="33559">MLRTEQTIISCALTGSVHTPTLSAHLPVTPQQIIDQGLEAVEAGAAVLHLHARDPRTGRPTASARMFDQFVPELRASGAVINITTGGSTRMTWEERLEAARHLSPELASLNMGSMNFVFSGPAHREREWKFDWERDYLLGSGDIVFANTFAQIERTLRVLGETGTRFEFECYDVGHLYTLAHFMDRGLVRTPLLVQCILGVLGGIGADPDNLSHMHATAEKLFGDDYYLSAFAAGRHQTAFITQSALLGGHVRVGLEDNLYLERGRLAVSNAEQVRKAARILDELGRPTATPDQARSLLKLKGPGA</sequence>
<evidence type="ECO:0000256" key="2">
    <source>
        <dbReference type="ARBA" id="ARBA00022679"/>
    </source>
</evidence>
<evidence type="ECO:0000256" key="4">
    <source>
        <dbReference type="ARBA" id="ARBA00022833"/>
    </source>
</evidence>
<proteinExistence type="predicted"/>
<evidence type="ECO:0000256" key="1">
    <source>
        <dbReference type="ARBA" id="ARBA00001947"/>
    </source>
</evidence>
<dbReference type="RefSeq" id="WP_160820672.1">
    <property type="nucleotide sequence ID" value="NZ_JBHSXE010000001.1"/>
</dbReference>
<evidence type="ECO:0000313" key="6">
    <source>
        <dbReference type="Proteomes" id="UP001596380"/>
    </source>
</evidence>
<reference evidence="6" key="1">
    <citation type="journal article" date="2019" name="Int. J. Syst. Evol. Microbiol.">
        <title>The Global Catalogue of Microorganisms (GCM) 10K type strain sequencing project: providing services to taxonomists for standard genome sequencing and annotation.</title>
        <authorList>
            <consortium name="The Broad Institute Genomics Platform"/>
            <consortium name="The Broad Institute Genome Sequencing Center for Infectious Disease"/>
            <person name="Wu L."/>
            <person name="Ma J."/>
        </authorList>
    </citation>
    <scope>NUCLEOTIDE SEQUENCE [LARGE SCALE GENOMIC DNA]</scope>
    <source>
        <strain evidence="6">JCM 3369</strain>
    </source>
</reference>